<evidence type="ECO:0000313" key="2">
    <source>
        <dbReference type="EMBL" id="KAJ1126771.1"/>
    </source>
</evidence>
<dbReference type="EMBL" id="JANPWB010000011">
    <property type="protein sequence ID" value="KAJ1126771.1"/>
    <property type="molecule type" value="Genomic_DNA"/>
</dbReference>
<accession>A0AAV7PEL9</accession>
<evidence type="ECO:0000256" key="1">
    <source>
        <dbReference type="SAM" id="MobiDB-lite"/>
    </source>
</evidence>
<dbReference type="AlphaFoldDB" id="A0AAV7PEL9"/>
<comment type="caution">
    <text evidence="2">The sequence shown here is derived from an EMBL/GenBank/DDBJ whole genome shotgun (WGS) entry which is preliminary data.</text>
</comment>
<proteinExistence type="predicted"/>
<evidence type="ECO:0000313" key="3">
    <source>
        <dbReference type="Proteomes" id="UP001066276"/>
    </source>
</evidence>
<name>A0AAV7PEL9_PLEWA</name>
<dbReference type="Proteomes" id="UP001066276">
    <property type="component" value="Chromosome 7"/>
</dbReference>
<feature type="region of interest" description="Disordered" evidence="1">
    <location>
        <begin position="17"/>
        <end position="75"/>
    </location>
</feature>
<sequence>MIECPGGTFECIMLLRRDDVSNQEENARSGEGERTQKEDMDSGERRNPDWRGTTGDATSRDEEEALGSHILEKVN</sequence>
<organism evidence="2 3">
    <name type="scientific">Pleurodeles waltl</name>
    <name type="common">Iberian ribbed newt</name>
    <dbReference type="NCBI Taxonomy" id="8319"/>
    <lineage>
        <taxon>Eukaryota</taxon>
        <taxon>Metazoa</taxon>
        <taxon>Chordata</taxon>
        <taxon>Craniata</taxon>
        <taxon>Vertebrata</taxon>
        <taxon>Euteleostomi</taxon>
        <taxon>Amphibia</taxon>
        <taxon>Batrachia</taxon>
        <taxon>Caudata</taxon>
        <taxon>Salamandroidea</taxon>
        <taxon>Salamandridae</taxon>
        <taxon>Pleurodelinae</taxon>
        <taxon>Pleurodeles</taxon>
    </lineage>
</organism>
<feature type="compositionally biased region" description="Basic and acidic residues" evidence="1">
    <location>
        <begin position="17"/>
        <end position="49"/>
    </location>
</feature>
<reference evidence="2" key="1">
    <citation type="journal article" date="2022" name="bioRxiv">
        <title>Sequencing and chromosome-scale assembly of the giantPleurodeles waltlgenome.</title>
        <authorList>
            <person name="Brown T."/>
            <person name="Elewa A."/>
            <person name="Iarovenko S."/>
            <person name="Subramanian E."/>
            <person name="Araus A.J."/>
            <person name="Petzold A."/>
            <person name="Susuki M."/>
            <person name="Suzuki K.-i.T."/>
            <person name="Hayashi T."/>
            <person name="Toyoda A."/>
            <person name="Oliveira C."/>
            <person name="Osipova E."/>
            <person name="Leigh N.D."/>
            <person name="Simon A."/>
            <person name="Yun M.H."/>
        </authorList>
    </citation>
    <scope>NUCLEOTIDE SEQUENCE</scope>
    <source>
        <strain evidence="2">20211129_DDA</strain>
        <tissue evidence="2">Liver</tissue>
    </source>
</reference>
<gene>
    <name evidence="2" type="ORF">NDU88_005177</name>
</gene>
<protein>
    <submittedName>
        <fullName evidence="2">Uncharacterized protein</fullName>
    </submittedName>
</protein>
<keyword evidence="3" id="KW-1185">Reference proteome</keyword>